<proteinExistence type="inferred from homology"/>
<dbReference type="Pfam" id="PF00576">
    <property type="entry name" value="Transthyretin"/>
    <property type="match status" value="1"/>
</dbReference>
<dbReference type="InterPro" id="IPR036817">
    <property type="entry name" value="Transthyretin/HIU_hydrolase_sf"/>
</dbReference>
<gene>
    <name evidence="9" type="ORF">KVT40_006709</name>
</gene>
<sequence length="134" mass="15275">MTSENRPFITCHVLDQTRGKPASSVPVTLQLVDPPNTFDATFTAQTDDNGRVSSWTQSITPQDVVYRIQKDGTVPSGGKLRWRIIFETEKYWKGTQTESFYPEVEIKFYTDLAQTHFHVPLLLGPWGFTTYRGS</sequence>
<dbReference type="OrthoDB" id="10265230at2759"/>
<evidence type="ECO:0000256" key="4">
    <source>
        <dbReference type="ARBA" id="ARBA00011881"/>
    </source>
</evidence>
<dbReference type="InterPro" id="IPR014306">
    <property type="entry name" value="Hydroxyisourate_hydrolase"/>
</dbReference>
<dbReference type="AlphaFoldDB" id="A0A8K0PF74"/>
<dbReference type="GO" id="GO:0006144">
    <property type="term" value="P:purine nucleobase metabolic process"/>
    <property type="evidence" value="ECO:0007669"/>
    <property type="project" value="UniProtKB-KW"/>
</dbReference>
<organism evidence="9 10">
    <name type="scientific">Elsinoe batatas</name>
    <dbReference type="NCBI Taxonomy" id="2601811"/>
    <lineage>
        <taxon>Eukaryota</taxon>
        <taxon>Fungi</taxon>
        <taxon>Dikarya</taxon>
        <taxon>Ascomycota</taxon>
        <taxon>Pezizomycotina</taxon>
        <taxon>Dothideomycetes</taxon>
        <taxon>Dothideomycetidae</taxon>
        <taxon>Myriangiales</taxon>
        <taxon>Elsinoaceae</taxon>
        <taxon>Elsinoe</taxon>
    </lineage>
</organism>
<dbReference type="PANTHER" id="PTHR10395">
    <property type="entry name" value="URICASE AND TRANSTHYRETIN-RELATED"/>
    <property type="match status" value="1"/>
</dbReference>
<evidence type="ECO:0000256" key="2">
    <source>
        <dbReference type="ARBA" id="ARBA00002704"/>
    </source>
</evidence>
<accession>A0A8K0PF74</accession>
<keyword evidence="6 7" id="KW-0378">Hydrolase</keyword>
<dbReference type="Gene3D" id="2.60.40.180">
    <property type="entry name" value="Transthyretin/hydroxyisourate hydrolase domain"/>
    <property type="match status" value="1"/>
</dbReference>
<dbReference type="Proteomes" id="UP000809789">
    <property type="component" value="Unassembled WGS sequence"/>
</dbReference>
<dbReference type="InterPro" id="IPR023416">
    <property type="entry name" value="Transthyretin/HIU_hydrolase_d"/>
</dbReference>
<comment type="subunit">
    <text evidence="4 7">Homotetramer.</text>
</comment>
<evidence type="ECO:0000256" key="7">
    <source>
        <dbReference type="RuleBase" id="RU361270"/>
    </source>
</evidence>
<keyword evidence="5 7" id="KW-0659">Purine metabolism</keyword>
<evidence type="ECO:0000259" key="8">
    <source>
        <dbReference type="Pfam" id="PF00576"/>
    </source>
</evidence>
<evidence type="ECO:0000256" key="1">
    <source>
        <dbReference type="ARBA" id="ARBA00001043"/>
    </source>
</evidence>
<feature type="domain" description="Transthyretin/hydroxyisourate hydrolase" evidence="8">
    <location>
        <begin position="9"/>
        <end position="133"/>
    </location>
</feature>
<dbReference type="GO" id="GO:0033971">
    <property type="term" value="F:hydroxyisourate hydrolase activity"/>
    <property type="evidence" value="ECO:0007669"/>
    <property type="project" value="UniProtKB-EC"/>
</dbReference>
<dbReference type="InterPro" id="IPR023418">
    <property type="entry name" value="Thyroxine_BS"/>
</dbReference>
<keyword evidence="10" id="KW-1185">Reference proteome</keyword>
<dbReference type="EMBL" id="JAESVG020000008">
    <property type="protein sequence ID" value="KAG8624958.1"/>
    <property type="molecule type" value="Genomic_DNA"/>
</dbReference>
<protein>
    <recommendedName>
        <fullName evidence="7">5-hydroxyisourate hydrolase</fullName>
        <shortName evidence="7">HIU hydrolase</shortName>
        <shortName evidence="7">HIUHase</shortName>
        <ecNumber evidence="7">3.5.2.17</ecNumber>
    </recommendedName>
</protein>
<dbReference type="SUPFAM" id="SSF49472">
    <property type="entry name" value="Transthyretin (synonym: prealbumin)"/>
    <property type="match status" value="1"/>
</dbReference>
<dbReference type="PANTHER" id="PTHR10395:SF7">
    <property type="entry name" value="5-HYDROXYISOURATE HYDROLASE"/>
    <property type="match status" value="1"/>
</dbReference>
<evidence type="ECO:0000256" key="5">
    <source>
        <dbReference type="ARBA" id="ARBA00022631"/>
    </source>
</evidence>
<evidence type="ECO:0000313" key="9">
    <source>
        <dbReference type="EMBL" id="KAG8624958.1"/>
    </source>
</evidence>
<dbReference type="PROSITE" id="PS00768">
    <property type="entry name" value="TRANSTHYRETIN_1"/>
    <property type="match status" value="1"/>
</dbReference>
<evidence type="ECO:0000256" key="3">
    <source>
        <dbReference type="ARBA" id="ARBA00009850"/>
    </source>
</evidence>
<comment type="caution">
    <text evidence="9">The sequence shown here is derived from an EMBL/GenBank/DDBJ whole genome shotgun (WGS) entry which is preliminary data.</text>
</comment>
<reference evidence="9" key="1">
    <citation type="submission" date="2021-07" db="EMBL/GenBank/DDBJ databases">
        <title>Elsinoe batatas strain:CRI-CJ2 Genome sequencing and assembly.</title>
        <authorList>
            <person name="Huang L."/>
        </authorList>
    </citation>
    <scope>NUCLEOTIDE SEQUENCE</scope>
    <source>
        <strain evidence="9">CRI-CJ2</strain>
    </source>
</reference>
<evidence type="ECO:0000313" key="10">
    <source>
        <dbReference type="Proteomes" id="UP000809789"/>
    </source>
</evidence>
<comment type="similarity">
    <text evidence="3 7">Belongs to the transthyretin family. 5-hydroxyisourate hydrolase subfamily.</text>
</comment>
<dbReference type="NCBIfam" id="TIGR02962">
    <property type="entry name" value="hdxy_isourate"/>
    <property type="match status" value="1"/>
</dbReference>
<dbReference type="CDD" id="cd05822">
    <property type="entry name" value="TLP_HIUase"/>
    <property type="match status" value="1"/>
</dbReference>
<comment type="function">
    <text evidence="2">Catalyzes the hydrolysis of 5-hydroxyisourate (HIU) to 2-oxo-4-hydroxy-4-carboxy-5-ureidoimidazoline (OHCU).</text>
</comment>
<dbReference type="EC" id="3.5.2.17" evidence="7"/>
<comment type="catalytic activity">
    <reaction evidence="1 7">
        <text>5-hydroxyisourate + H2O = 5-hydroxy-2-oxo-4-ureido-2,5-dihydro-1H-imidazole-5-carboxylate + H(+)</text>
        <dbReference type="Rhea" id="RHEA:23736"/>
        <dbReference type="ChEBI" id="CHEBI:15377"/>
        <dbReference type="ChEBI" id="CHEBI:15378"/>
        <dbReference type="ChEBI" id="CHEBI:18072"/>
        <dbReference type="ChEBI" id="CHEBI:58639"/>
        <dbReference type="EC" id="3.5.2.17"/>
    </reaction>
</comment>
<name>A0A8K0PF74_9PEZI</name>
<evidence type="ECO:0000256" key="6">
    <source>
        <dbReference type="ARBA" id="ARBA00022801"/>
    </source>
</evidence>